<sequence length="40" mass="4668">MLDHTMRVQMQLDSLSVANFVDVLSRFLQLQKALFTSIDR</sequence>
<keyword evidence="2" id="KW-1185">Reference proteome</keyword>
<organism evidence="1 2">
    <name type="scientific">Vibrio antiquarius (strain Ex25)</name>
    <dbReference type="NCBI Taxonomy" id="150340"/>
    <lineage>
        <taxon>Bacteria</taxon>
        <taxon>Pseudomonadati</taxon>
        <taxon>Pseudomonadota</taxon>
        <taxon>Gammaproteobacteria</taxon>
        <taxon>Vibrionales</taxon>
        <taxon>Vibrionaceae</taxon>
        <taxon>Vibrio</taxon>
        <taxon>Vibrio diabolicus subgroup</taxon>
    </lineage>
</organism>
<dbReference type="Proteomes" id="UP000002571">
    <property type="component" value="Chromosome 1"/>
</dbReference>
<evidence type="ECO:0000313" key="2">
    <source>
        <dbReference type="Proteomes" id="UP000002571"/>
    </source>
</evidence>
<protein>
    <submittedName>
        <fullName evidence="1">Uncharacterized protein</fullName>
    </submittedName>
</protein>
<evidence type="ECO:0000313" key="1">
    <source>
        <dbReference type="EMBL" id="ACY51931.1"/>
    </source>
</evidence>
<name>A0ACA6QNU8_VIBAE</name>
<dbReference type="EMBL" id="CP001805">
    <property type="protein sequence ID" value="ACY51931.1"/>
    <property type="molecule type" value="Genomic_DNA"/>
</dbReference>
<proteinExistence type="predicted"/>
<gene>
    <name evidence="1" type="ordered locus">VEA_003771</name>
</gene>
<reference evidence="1" key="1">
    <citation type="submission" date="2009-10" db="EMBL/GenBank/DDBJ databases">
        <authorList>
            <consortium name="Los Alamos National Laboratory (LANL)"/>
            <consortium name="National Microbial Pathogen Data Resource (NMPDR)"/>
            <person name="Munk A.C."/>
            <person name="Tapia R."/>
            <person name="Green L."/>
            <person name="Rogers Y."/>
            <person name="Detter J.C."/>
            <person name="Bruce D."/>
            <person name="Brettin T.S."/>
            <person name="Colwell R."/>
            <person name="Huq A."/>
            <person name="Grim C.J."/>
            <person name="Hasan N.A."/>
            <person name="Vonstein V."/>
            <person name="Bartels D."/>
        </authorList>
    </citation>
    <scope>NUCLEOTIDE SEQUENCE</scope>
    <source>
        <strain evidence="1">EX25</strain>
    </source>
</reference>
<accession>A0ACA6QNU8</accession>